<protein>
    <submittedName>
        <fullName evidence="1">Uncharacterized protein</fullName>
    </submittedName>
</protein>
<name>A0A5N7BLN6_9EURO</name>
<dbReference type="EMBL" id="ML736160">
    <property type="protein sequence ID" value="KAE8382695.1"/>
    <property type="molecule type" value="Genomic_DNA"/>
</dbReference>
<organism evidence="1 2">
    <name type="scientific">Aspergillus bertholletiae</name>
    <dbReference type="NCBI Taxonomy" id="1226010"/>
    <lineage>
        <taxon>Eukaryota</taxon>
        <taxon>Fungi</taxon>
        <taxon>Dikarya</taxon>
        <taxon>Ascomycota</taxon>
        <taxon>Pezizomycotina</taxon>
        <taxon>Eurotiomycetes</taxon>
        <taxon>Eurotiomycetidae</taxon>
        <taxon>Eurotiales</taxon>
        <taxon>Aspergillaceae</taxon>
        <taxon>Aspergillus</taxon>
        <taxon>Aspergillus subgen. Circumdati</taxon>
    </lineage>
</organism>
<dbReference type="Proteomes" id="UP000326198">
    <property type="component" value="Unassembled WGS sequence"/>
</dbReference>
<gene>
    <name evidence="1" type="ORF">BDV26DRAFT_288258</name>
</gene>
<dbReference type="OrthoDB" id="61900at2759"/>
<sequence>MDWVESSSSQLLWIDGNHILRRYTFSASFIAPLVLFGGDNSESSLVLRHFRGDHNWALRSNYRALIQLLLTQLFKQRWDLWGNVSGALIQESGAIFERYGECSPSPFERRRHHAFLSLLTALITLDLKRQQTADSVEEREPIMTFLNDLVKEPGIIIKILLTARLSHSTRTGNVVMVGSLSSTVRHQPKRQLSMAASEEYLASLSHKLVEIHEKRSISSTFLQDICRASIVSDPSQFNAAECTGNLDAPFTSLGTGRENLKTASDIDLELSPVSHLSLKPFVAMTCPPTIRPTASMIISGENWTYPQFHPQDIFDKLFIPESQHNNLMTMVRLYQDPDNVPSSSTLVLLHRGAGTGKTTSGRLTAELQRLLLSVPSADITVYGNESGKHLQKMLYMTSRWNAVLLLESIEHSSTLGTKILSQLMRHLHHLLSLVIDRERGSQ</sequence>
<reference evidence="1 2" key="1">
    <citation type="submission" date="2019-04" db="EMBL/GenBank/DDBJ databases">
        <title>Friends and foes A comparative genomics studyof 23 Aspergillus species from section Flavi.</title>
        <authorList>
            <consortium name="DOE Joint Genome Institute"/>
            <person name="Kjaerbolling I."/>
            <person name="Vesth T."/>
            <person name="Frisvad J.C."/>
            <person name="Nybo J.L."/>
            <person name="Theobald S."/>
            <person name="Kildgaard S."/>
            <person name="Isbrandt T."/>
            <person name="Kuo A."/>
            <person name="Sato A."/>
            <person name="Lyhne E.K."/>
            <person name="Kogle M.E."/>
            <person name="Wiebenga A."/>
            <person name="Kun R.S."/>
            <person name="Lubbers R.J."/>
            <person name="Makela M.R."/>
            <person name="Barry K."/>
            <person name="Chovatia M."/>
            <person name="Clum A."/>
            <person name="Daum C."/>
            <person name="Haridas S."/>
            <person name="He G."/>
            <person name="LaButti K."/>
            <person name="Lipzen A."/>
            <person name="Mondo S."/>
            <person name="Riley R."/>
            <person name="Salamov A."/>
            <person name="Simmons B.A."/>
            <person name="Magnuson J.K."/>
            <person name="Henrissat B."/>
            <person name="Mortensen U.H."/>
            <person name="Larsen T.O."/>
            <person name="Devries R.P."/>
            <person name="Grigoriev I.V."/>
            <person name="Machida M."/>
            <person name="Baker S.E."/>
            <person name="Andersen M.R."/>
        </authorList>
    </citation>
    <scope>NUCLEOTIDE SEQUENCE [LARGE SCALE GENOMIC DNA]</scope>
    <source>
        <strain evidence="1 2">IBT 29228</strain>
    </source>
</reference>
<accession>A0A5N7BLN6</accession>
<keyword evidence="2" id="KW-1185">Reference proteome</keyword>
<evidence type="ECO:0000313" key="1">
    <source>
        <dbReference type="EMBL" id="KAE8382695.1"/>
    </source>
</evidence>
<proteinExistence type="predicted"/>
<evidence type="ECO:0000313" key="2">
    <source>
        <dbReference type="Proteomes" id="UP000326198"/>
    </source>
</evidence>
<dbReference type="AlphaFoldDB" id="A0A5N7BLN6"/>